<keyword evidence="4" id="KW-1185">Reference proteome</keyword>
<dbReference type="GeneID" id="4394711"/>
<keyword evidence="2" id="KW-0378">Hydrolase</keyword>
<dbReference type="STRING" id="306901.Q2GUH3"/>
<evidence type="ECO:0000313" key="3">
    <source>
        <dbReference type="EMBL" id="EAQ84367.1"/>
    </source>
</evidence>
<dbReference type="HOGENOM" id="CLU_024518_2_1_1"/>
<dbReference type="AlphaFoldDB" id="Q2GUH3"/>
<dbReference type="eggNOG" id="ENOG502QSNW">
    <property type="taxonomic scope" value="Eukaryota"/>
</dbReference>
<dbReference type="OMA" id="DITMSPW"/>
<dbReference type="Proteomes" id="UP000001056">
    <property type="component" value="Unassembled WGS sequence"/>
</dbReference>
<name>Q2GUH3_CHAGB</name>
<gene>
    <name evidence="3" type="ORF">CHGG_08381</name>
</gene>
<dbReference type="InParanoid" id="Q2GUH3"/>
<evidence type="ECO:0000313" key="4">
    <source>
        <dbReference type="Proteomes" id="UP000001056"/>
    </source>
</evidence>
<comment type="similarity">
    <text evidence="1">Belongs to the peptidase S33 family.</text>
</comment>
<protein>
    <recommendedName>
        <fullName evidence="5">AB hydrolase-1 domain-containing protein</fullName>
    </recommendedName>
</protein>
<dbReference type="OrthoDB" id="1898734at2759"/>
<dbReference type="InterPro" id="IPR029058">
    <property type="entry name" value="AB_hydrolase_fold"/>
</dbReference>
<dbReference type="Gene3D" id="3.40.50.1820">
    <property type="entry name" value="alpha/beta hydrolase"/>
    <property type="match status" value="1"/>
</dbReference>
<dbReference type="EMBL" id="CH408034">
    <property type="protein sequence ID" value="EAQ84367.1"/>
    <property type="molecule type" value="Genomic_DNA"/>
</dbReference>
<dbReference type="RefSeq" id="XP_001226308.1">
    <property type="nucleotide sequence ID" value="XM_001226307.1"/>
</dbReference>
<dbReference type="VEuPathDB" id="FungiDB:CHGG_08381"/>
<reference evidence="4" key="1">
    <citation type="journal article" date="2015" name="Genome Announc.">
        <title>Draft genome sequence of the cellulolytic fungus Chaetomium globosum.</title>
        <authorList>
            <person name="Cuomo C.A."/>
            <person name="Untereiner W.A."/>
            <person name="Ma L.-J."/>
            <person name="Grabherr M."/>
            <person name="Birren B.W."/>
        </authorList>
    </citation>
    <scope>NUCLEOTIDE SEQUENCE [LARGE SCALE GENOMIC DNA]</scope>
    <source>
        <strain evidence="4">ATCC 6205 / CBS 148.51 / DSM 1962 / NBRC 6347 / NRRL 1970</strain>
    </source>
</reference>
<evidence type="ECO:0008006" key="5">
    <source>
        <dbReference type="Google" id="ProtNLM"/>
    </source>
</evidence>
<accession>Q2GUH3</accession>
<organism evidence="3 4">
    <name type="scientific">Chaetomium globosum (strain ATCC 6205 / CBS 148.51 / DSM 1962 / NBRC 6347 / NRRL 1970)</name>
    <name type="common">Soil fungus</name>
    <dbReference type="NCBI Taxonomy" id="306901"/>
    <lineage>
        <taxon>Eukaryota</taxon>
        <taxon>Fungi</taxon>
        <taxon>Dikarya</taxon>
        <taxon>Ascomycota</taxon>
        <taxon>Pezizomycotina</taxon>
        <taxon>Sordariomycetes</taxon>
        <taxon>Sordariomycetidae</taxon>
        <taxon>Sordariales</taxon>
        <taxon>Chaetomiaceae</taxon>
        <taxon>Chaetomium</taxon>
    </lineage>
</organism>
<evidence type="ECO:0000256" key="2">
    <source>
        <dbReference type="ARBA" id="ARBA00022801"/>
    </source>
</evidence>
<dbReference type="InterPro" id="IPR051601">
    <property type="entry name" value="Serine_prot/Carboxylest_S33"/>
</dbReference>
<dbReference type="PANTHER" id="PTHR43248">
    <property type="entry name" value="2-SUCCINYL-6-HYDROXY-2,4-CYCLOHEXADIENE-1-CARBOXYLATE SYNTHASE"/>
    <property type="match status" value="1"/>
</dbReference>
<proteinExistence type="inferred from homology"/>
<dbReference type="PANTHER" id="PTHR43248:SF2">
    <property type="entry name" value="PROLYL AMINOPEPTIDASE"/>
    <property type="match status" value="1"/>
</dbReference>
<dbReference type="GO" id="GO:0016787">
    <property type="term" value="F:hydrolase activity"/>
    <property type="evidence" value="ECO:0007669"/>
    <property type="project" value="UniProtKB-KW"/>
</dbReference>
<evidence type="ECO:0000256" key="1">
    <source>
        <dbReference type="ARBA" id="ARBA00010088"/>
    </source>
</evidence>
<sequence>MPTKSINWHAIKAASDHGFLAHGDNPKFRSMRIKFEVPLAHNDPQCDEKIQLHAELVYGYGQSQTKYDLSDGGLAKSLGPLTSPLCPGSSSTLAVYLCGGPGSDNPAFAYEDLTKSLLDMIKTPVLYLDYRGTVSRKANAQLSKYRITNSSFEGLSSQQVAQRLMLYRQDSIVADFEAVRLCLNNICQRDIKFALLGQSYGGWIAMTYLSFLPESLARVWITGGMPPIGKTPEVVYTALFERVTHMNELHYNKYPKDKDDVLKIVKLLANEHGGNGIRLPNGQRLTARGFLTMGRHLGGGEAGFKKFHAHVDGLATKGKSYEGLNREDITGFKLTERPLYAVLHESIYCCCPGVASKWAAQRVGRGPEMVEKFPWLKEKFNFTSGSLGKLYFSGEMIYDFMLQDAGLTKLAEASSILAEIEDWPELYDINVLKGNQVPLTALIYPNDMYVDSKLSWETVKTIVPSCIAIQAPEKWHHGRVKTNSLEQPETSCVGYSSCMFLVEMH</sequence>
<dbReference type="SUPFAM" id="SSF53474">
    <property type="entry name" value="alpha/beta-Hydrolases"/>
    <property type="match status" value="1"/>
</dbReference>